<dbReference type="NCBIfam" id="TIGR01297">
    <property type="entry name" value="CDF"/>
    <property type="match status" value="1"/>
</dbReference>
<evidence type="ECO:0000313" key="12">
    <source>
        <dbReference type="EMBL" id="MVO99046.1"/>
    </source>
</evidence>
<proteinExistence type="inferred from homology"/>
<dbReference type="Proteomes" id="UP000490800">
    <property type="component" value="Unassembled WGS sequence"/>
</dbReference>
<dbReference type="AlphaFoldDB" id="A0A7X3JYG6"/>
<evidence type="ECO:0000256" key="1">
    <source>
        <dbReference type="ARBA" id="ARBA00004141"/>
    </source>
</evidence>
<dbReference type="SUPFAM" id="SSF161111">
    <property type="entry name" value="Cation efflux protein transmembrane domain-like"/>
    <property type="match status" value="1"/>
</dbReference>
<evidence type="ECO:0000256" key="5">
    <source>
        <dbReference type="ARBA" id="ARBA00022989"/>
    </source>
</evidence>
<feature type="transmembrane region" description="Helical" evidence="9">
    <location>
        <begin position="215"/>
        <end position="236"/>
    </location>
</feature>
<organism evidence="12 13">
    <name type="scientific">Paenibacillus lutrae</name>
    <dbReference type="NCBI Taxonomy" id="2078573"/>
    <lineage>
        <taxon>Bacteria</taxon>
        <taxon>Bacillati</taxon>
        <taxon>Bacillota</taxon>
        <taxon>Bacilli</taxon>
        <taxon>Bacillales</taxon>
        <taxon>Paenibacillaceae</taxon>
        <taxon>Paenibacillus</taxon>
    </lineage>
</organism>
<dbReference type="Pfam" id="PF16916">
    <property type="entry name" value="ZT_dimer"/>
    <property type="match status" value="1"/>
</dbReference>
<dbReference type="EMBL" id="RHLK01000002">
    <property type="protein sequence ID" value="MVO99046.1"/>
    <property type="molecule type" value="Genomic_DNA"/>
</dbReference>
<dbReference type="InterPro" id="IPR027470">
    <property type="entry name" value="Cation_efflux_CTD"/>
</dbReference>
<feature type="compositionally biased region" description="Basic and acidic residues" evidence="8">
    <location>
        <begin position="33"/>
        <end position="62"/>
    </location>
</feature>
<feature type="transmembrane region" description="Helical" evidence="9">
    <location>
        <begin position="111"/>
        <end position="129"/>
    </location>
</feature>
<dbReference type="InterPro" id="IPR050681">
    <property type="entry name" value="CDF/SLC30A"/>
</dbReference>
<comment type="caution">
    <text evidence="12">The sequence shown here is derived from an EMBL/GenBank/DDBJ whole genome shotgun (WGS) entry which is preliminary data.</text>
</comment>
<comment type="similarity">
    <text evidence="2">Belongs to the cation diffusion facilitator (CDF) transporter (TC 2.A.4) family. SLC30A subfamily.</text>
</comment>
<comment type="subcellular location">
    <subcellularLocation>
        <location evidence="1">Membrane</location>
        <topology evidence="1">Multi-pass membrane protein</topology>
    </subcellularLocation>
</comment>
<evidence type="ECO:0000256" key="9">
    <source>
        <dbReference type="SAM" id="Phobius"/>
    </source>
</evidence>
<feature type="transmembrane region" description="Helical" evidence="9">
    <location>
        <begin position="141"/>
        <end position="160"/>
    </location>
</feature>
<dbReference type="PANTHER" id="PTHR11562">
    <property type="entry name" value="CATION EFFLUX PROTEIN/ ZINC TRANSPORTER"/>
    <property type="match status" value="1"/>
</dbReference>
<keyword evidence="4 9" id="KW-0812">Transmembrane</keyword>
<feature type="transmembrane region" description="Helical" evidence="9">
    <location>
        <begin position="242"/>
        <end position="259"/>
    </location>
</feature>
<dbReference type="PANTHER" id="PTHR11562:SF17">
    <property type="entry name" value="RE54080P-RELATED"/>
    <property type="match status" value="1"/>
</dbReference>
<dbReference type="InterPro" id="IPR027469">
    <property type="entry name" value="Cation_efflux_TMD_sf"/>
</dbReference>
<evidence type="ECO:0000256" key="4">
    <source>
        <dbReference type="ARBA" id="ARBA00022692"/>
    </source>
</evidence>
<protein>
    <submittedName>
        <fullName evidence="12">Cation diffusion facilitator family transporter</fullName>
    </submittedName>
</protein>
<evidence type="ECO:0000256" key="6">
    <source>
        <dbReference type="ARBA" id="ARBA00023065"/>
    </source>
</evidence>
<feature type="domain" description="Cation efflux protein transmembrane" evidence="10">
    <location>
        <begin position="74"/>
        <end position="267"/>
    </location>
</feature>
<evidence type="ECO:0000256" key="3">
    <source>
        <dbReference type="ARBA" id="ARBA00022448"/>
    </source>
</evidence>
<feature type="region of interest" description="Disordered" evidence="8">
    <location>
        <begin position="1"/>
        <end position="66"/>
    </location>
</feature>
<dbReference type="Pfam" id="PF01545">
    <property type="entry name" value="Cation_efflux"/>
    <property type="match status" value="1"/>
</dbReference>
<dbReference type="GO" id="GO:0005385">
    <property type="term" value="F:zinc ion transmembrane transporter activity"/>
    <property type="evidence" value="ECO:0007669"/>
    <property type="project" value="TreeGrafter"/>
</dbReference>
<evidence type="ECO:0000256" key="8">
    <source>
        <dbReference type="SAM" id="MobiDB-lite"/>
    </source>
</evidence>
<dbReference type="InterPro" id="IPR058533">
    <property type="entry name" value="Cation_efflux_TM"/>
</dbReference>
<dbReference type="InterPro" id="IPR002524">
    <property type="entry name" value="Cation_efflux"/>
</dbReference>
<accession>A0A7X3JYG6</accession>
<dbReference type="Gene3D" id="1.20.1510.10">
    <property type="entry name" value="Cation efflux protein transmembrane domain"/>
    <property type="match status" value="1"/>
</dbReference>
<keyword evidence="7 9" id="KW-0472">Membrane</keyword>
<dbReference type="InterPro" id="IPR036837">
    <property type="entry name" value="Cation_efflux_CTD_sf"/>
</dbReference>
<keyword evidence="13" id="KW-1185">Reference proteome</keyword>
<name>A0A7X3JYG6_9BACL</name>
<dbReference type="OrthoDB" id="9809646at2"/>
<keyword evidence="5 9" id="KW-1133">Transmembrane helix</keyword>
<feature type="transmembrane region" description="Helical" evidence="9">
    <location>
        <begin position="74"/>
        <end position="99"/>
    </location>
</feature>
<evidence type="ECO:0000259" key="11">
    <source>
        <dbReference type="Pfam" id="PF16916"/>
    </source>
</evidence>
<feature type="transmembrane region" description="Helical" evidence="9">
    <location>
        <begin position="172"/>
        <end position="195"/>
    </location>
</feature>
<evidence type="ECO:0000256" key="2">
    <source>
        <dbReference type="ARBA" id="ARBA00008873"/>
    </source>
</evidence>
<reference evidence="12 13" key="1">
    <citation type="journal article" date="2019" name="Microorganisms">
        <title>Paenibacillus lutrae sp. nov., A Chitinolytic Species Isolated from A River Otter in Castril Natural Park, Granada, Spain.</title>
        <authorList>
            <person name="Rodriguez M."/>
            <person name="Reina J.C."/>
            <person name="Bejar V."/>
            <person name="Llamas I."/>
        </authorList>
    </citation>
    <scope>NUCLEOTIDE SEQUENCE [LARGE SCALE GENOMIC DNA]</scope>
    <source>
        <strain evidence="12 13">N10</strain>
    </source>
</reference>
<gene>
    <name evidence="12" type="ORF">EDM21_05845</name>
</gene>
<dbReference type="RefSeq" id="WP_157333694.1">
    <property type="nucleotide sequence ID" value="NZ_RHLK01000002.1"/>
</dbReference>
<evidence type="ECO:0000259" key="10">
    <source>
        <dbReference type="Pfam" id="PF01545"/>
    </source>
</evidence>
<keyword evidence="3" id="KW-0813">Transport</keyword>
<dbReference type="SUPFAM" id="SSF160240">
    <property type="entry name" value="Cation efflux protein cytoplasmic domain-like"/>
    <property type="match status" value="1"/>
</dbReference>
<feature type="compositionally biased region" description="Polar residues" evidence="8">
    <location>
        <begin position="16"/>
        <end position="25"/>
    </location>
</feature>
<keyword evidence="6" id="KW-0406">Ion transport</keyword>
<feature type="domain" description="Cation efflux protein cytoplasmic" evidence="11">
    <location>
        <begin position="271"/>
        <end position="345"/>
    </location>
</feature>
<evidence type="ECO:0000256" key="7">
    <source>
        <dbReference type="ARBA" id="ARBA00023136"/>
    </source>
</evidence>
<dbReference type="GO" id="GO:0005886">
    <property type="term" value="C:plasma membrane"/>
    <property type="evidence" value="ECO:0007669"/>
    <property type="project" value="TreeGrafter"/>
</dbReference>
<sequence>MSTFKSTRRTDDSPGPSGTSKTQVPHSHRHSGHSHDDGHDHQGHDHQGHDHHGHDHGHDHALGHHHGPNNKKGLLIAFIITSGIMLLEFAGGIVTNSLALLSDAGHMFSDTASLLLSLVAMWFAARPASPKRTYGYHRVEILTALFNAATLFVIAGFIIWEAIERFANPPVVASGSMMIIAAIGLLANLASAWFLTRMGDAKDNLNVRSAYLHVLGDALGSVGAIVAGLLMLVFQWYQADPIISVLVALLILRSAWGVLKATTHILLEGAPSRINCEEIKQSLLSISGVRDVHDLHVWTITSGLDSFSCHLLIEDPADSQGILQQAIRLMEERFNIQHATIQVETEHLQHAELKV</sequence>
<evidence type="ECO:0000313" key="13">
    <source>
        <dbReference type="Proteomes" id="UP000490800"/>
    </source>
</evidence>